<dbReference type="Pfam" id="PF01564">
    <property type="entry name" value="Spermine_synth"/>
    <property type="match status" value="1"/>
</dbReference>
<comment type="pathway">
    <text evidence="4">Amine and polyamine biosynthesis; spermidine biosynthesis; spermidine from putrescine: step 1/1.</text>
</comment>
<keyword evidence="4" id="KW-0745">Spermidine biosynthesis</keyword>
<feature type="transmembrane region" description="Helical" evidence="4">
    <location>
        <begin position="104"/>
        <end position="130"/>
    </location>
</feature>
<keyword evidence="4" id="KW-0812">Transmembrane</keyword>
<feature type="transmembrane region" description="Helical" evidence="4">
    <location>
        <begin position="201"/>
        <end position="222"/>
    </location>
</feature>
<dbReference type="GO" id="GO:0004766">
    <property type="term" value="F:spermidine synthase activity"/>
    <property type="evidence" value="ECO:0007669"/>
    <property type="project" value="UniProtKB-UniRule"/>
</dbReference>
<comment type="subcellular location">
    <subcellularLocation>
        <location evidence="4">Cell membrane</location>
        <topology evidence="4">Multi-pass membrane protein</topology>
    </subcellularLocation>
</comment>
<evidence type="ECO:0000256" key="3">
    <source>
        <dbReference type="ARBA" id="ARBA00023115"/>
    </source>
</evidence>
<comment type="caution">
    <text evidence="7">The sequence shown here is derived from an EMBL/GenBank/DDBJ whole genome shotgun (WGS) entry which is preliminary data.</text>
</comment>
<feature type="binding site" evidence="4">
    <location>
        <position position="302"/>
    </location>
    <ligand>
        <name>spermidine</name>
        <dbReference type="ChEBI" id="CHEBI:57834"/>
    </ligand>
</feature>
<dbReference type="GO" id="GO:0010487">
    <property type="term" value="F:thermospermine synthase activity"/>
    <property type="evidence" value="ECO:0007669"/>
    <property type="project" value="UniProtKB-ARBA"/>
</dbReference>
<keyword evidence="4" id="KW-0472">Membrane</keyword>
<evidence type="ECO:0000313" key="7">
    <source>
        <dbReference type="EMBL" id="PAX52106.1"/>
    </source>
</evidence>
<evidence type="ECO:0000313" key="8">
    <source>
        <dbReference type="Proteomes" id="UP000218238"/>
    </source>
</evidence>
<keyword evidence="3 4" id="KW-0620">Polyamine biosynthesis</keyword>
<feature type="binding site" evidence="4">
    <location>
        <begin position="380"/>
        <end position="381"/>
    </location>
    <ligand>
        <name>S-methyl-5'-thioadenosine</name>
        <dbReference type="ChEBI" id="CHEBI:17509"/>
    </ligand>
</feature>
<dbReference type="SUPFAM" id="SSF53335">
    <property type="entry name" value="S-adenosyl-L-methionine-dependent methyltransferases"/>
    <property type="match status" value="1"/>
</dbReference>
<name>A0A2A2TEM8_9CYAN</name>
<gene>
    <name evidence="4" type="primary">speE</name>
    <name evidence="7" type="ORF">CK510_21110</name>
</gene>
<protein>
    <recommendedName>
        <fullName evidence="4">Polyamine aminopropyltransferase</fullName>
    </recommendedName>
    <alternativeName>
        <fullName evidence="4">Putrescine aminopropyltransferase</fullName>
        <shortName evidence="4">PAPT</shortName>
    </alternativeName>
    <alternativeName>
        <fullName evidence="4">Spermidine synthase</fullName>
        <shortName evidence="4">SPDS</shortName>
        <shortName evidence="4">SPDSY</shortName>
        <ecNumber evidence="4">2.5.1.16</ecNumber>
    </alternativeName>
</protein>
<comment type="similarity">
    <text evidence="1 4">Belongs to the spermidine/spermine synthase family.</text>
</comment>
<evidence type="ECO:0000256" key="4">
    <source>
        <dbReference type="HAMAP-Rule" id="MF_00198"/>
    </source>
</evidence>
<dbReference type="InterPro" id="IPR029063">
    <property type="entry name" value="SAM-dependent_MTases_sf"/>
</dbReference>
<feature type="domain" description="PABS" evidence="6">
    <location>
        <begin position="245"/>
        <end position="477"/>
    </location>
</feature>
<keyword evidence="2 4" id="KW-0808">Transferase</keyword>
<feature type="transmembrane region" description="Helical" evidence="4">
    <location>
        <begin position="172"/>
        <end position="195"/>
    </location>
</feature>
<dbReference type="OrthoDB" id="9793120at2"/>
<dbReference type="HAMAP" id="MF_00198">
    <property type="entry name" value="Spermidine_synth"/>
    <property type="match status" value="1"/>
</dbReference>
<keyword evidence="8" id="KW-1185">Reference proteome</keyword>
<dbReference type="Proteomes" id="UP000218238">
    <property type="component" value="Unassembled WGS sequence"/>
</dbReference>
<feature type="transmembrane region" description="Helical" evidence="4">
    <location>
        <begin position="36"/>
        <end position="55"/>
    </location>
</feature>
<dbReference type="UniPathway" id="UPA00248">
    <property type="reaction ID" value="UER00314"/>
</dbReference>
<comment type="function">
    <text evidence="4">Catalyzes the irreversible transfer of a propylamine group from the amino donor S-adenosylmethioninamine (decarboxy-AdoMet) to putrescine (1,4-diaminobutane) to yield spermidine.</text>
</comment>
<dbReference type="EC" id="2.5.1.16" evidence="4"/>
<feature type="binding site" evidence="4">
    <location>
        <position position="346"/>
    </location>
    <ligand>
        <name>S-methyl-5'-thioadenosine</name>
        <dbReference type="ChEBI" id="CHEBI:17509"/>
    </ligand>
</feature>
<feature type="transmembrane region" description="Helical" evidence="4">
    <location>
        <begin position="136"/>
        <end position="160"/>
    </location>
</feature>
<evidence type="ECO:0000256" key="1">
    <source>
        <dbReference type="ARBA" id="ARBA00007867"/>
    </source>
</evidence>
<dbReference type="GO" id="GO:0005886">
    <property type="term" value="C:plasma membrane"/>
    <property type="evidence" value="ECO:0007669"/>
    <property type="project" value="UniProtKB-SubCell"/>
</dbReference>
<comment type="catalytic activity">
    <reaction evidence="4">
        <text>S-adenosyl 3-(methylsulfanyl)propylamine + putrescine = S-methyl-5'-thioadenosine + spermidine + H(+)</text>
        <dbReference type="Rhea" id="RHEA:12721"/>
        <dbReference type="ChEBI" id="CHEBI:15378"/>
        <dbReference type="ChEBI" id="CHEBI:17509"/>
        <dbReference type="ChEBI" id="CHEBI:57443"/>
        <dbReference type="ChEBI" id="CHEBI:57834"/>
        <dbReference type="ChEBI" id="CHEBI:326268"/>
        <dbReference type="EC" id="2.5.1.16"/>
    </reaction>
</comment>
<dbReference type="GO" id="GO:0008295">
    <property type="term" value="P:spermidine biosynthetic process"/>
    <property type="evidence" value="ECO:0007669"/>
    <property type="project" value="UniProtKB-UniRule"/>
</dbReference>
<dbReference type="FunFam" id="3.40.50.150:FF:000088">
    <property type="entry name" value="Polyamine aminopropyltransferase"/>
    <property type="match status" value="1"/>
</dbReference>
<dbReference type="NCBIfam" id="NF002956">
    <property type="entry name" value="PRK03612.1"/>
    <property type="match status" value="1"/>
</dbReference>
<dbReference type="InterPro" id="IPR001045">
    <property type="entry name" value="Spermi_synthase"/>
</dbReference>
<feature type="binding site" evidence="4">
    <location>
        <position position="326"/>
    </location>
    <ligand>
        <name>spermidine</name>
        <dbReference type="ChEBI" id="CHEBI:57834"/>
    </ligand>
</feature>
<dbReference type="PANTHER" id="PTHR43317:SF1">
    <property type="entry name" value="THERMOSPERMINE SYNTHASE ACAULIS5"/>
    <property type="match status" value="1"/>
</dbReference>
<feature type="transmembrane region" description="Helical" evidence="4">
    <location>
        <begin position="229"/>
        <end position="248"/>
    </location>
</feature>
<evidence type="ECO:0000256" key="2">
    <source>
        <dbReference type="ARBA" id="ARBA00022679"/>
    </source>
</evidence>
<sequence length="536" mass="58984">MEQGISSSYEDSNFNSNNSENIHNKSINFTKKQKNLLLLAAAVSSGTGLAVELLLGNLASYLMGNQALAYGIAVGGFLAAMGLGSYLSRFVSVNTQGRKLQKELLLSFICVELAIAPLTGILPLALFALFVADGGLIWQGLFVVTIILGTLAGLEVPLLVRMLELSDEMRNAIAEVLALDYLGGLFGSLAFPLLLLPWLSMFPTAFVLGALPAFMVFAIGLSFPNMRRWGYVGLILGVVLLISAPISIPLGNNLENNLYNAPIIKRVQSIYQRIVLTRQGKDVRLFLDGDLQFSTLDEYRYHEALVHPAMSAVPQRKKVLILGAGDGMAIREVLKWQGVERVVLIELDPAMVKLASRHPQLVQVNNNSLKDPRVQVINADAFVSAPELPDTFDVIIADFPDPDQERLAKLYSEGFYRRLASRLSENGVFVTQASSSFFAPKVISCITATVAYAGFKVHPYVVDVPSFGPWGFVLASHRDIDTENLKLKVPTRYLTDSLLQHLFDLPKDIEIGNTEINRLTHPVIVRYQMQVKSLTY</sequence>
<dbReference type="RefSeq" id="WP_095723575.1">
    <property type="nucleotide sequence ID" value="NZ_NTFS01000283.1"/>
</dbReference>
<comment type="subunit">
    <text evidence="4">Homodimer or homotetramer.</text>
</comment>
<dbReference type="PANTHER" id="PTHR43317">
    <property type="entry name" value="THERMOSPERMINE SYNTHASE ACAULIS5"/>
    <property type="match status" value="1"/>
</dbReference>
<proteinExistence type="inferred from homology"/>
<feature type="transmembrane region" description="Helical" evidence="4">
    <location>
        <begin position="67"/>
        <end position="92"/>
    </location>
</feature>
<keyword evidence="4" id="KW-1133">Transmembrane helix</keyword>
<dbReference type="Gene3D" id="3.40.50.150">
    <property type="entry name" value="Vaccinia Virus protein VP39"/>
    <property type="match status" value="1"/>
</dbReference>
<evidence type="ECO:0000259" key="6">
    <source>
        <dbReference type="PROSITE" id="PS51006"/>
    </source>
</evidence>
<reference evidence="7 8" key="1">
    <citation type="submission" date="2017-08" db="EMBL/GenBank/DDBJ databases">
        <title>Draft genome sequence of filamentous cyanobacterium Calothrix elsteri CCALA 953.</title>
        <authorList>
            <person name="Gagunashvili A.N."/>
            <person name="Elster J."/>
            <person name="Andresson O.S."/>
        </authorList>
    </citation>
    <scope>NUCLEOTIDE SEQUENCE [LARGE SCALE GENOMIC DNA]</scope>
    <source>
        <strain evidence="7 8">CCALA 953</strain>
    </source>
</reference>
<dbReference type="PROSITE" id="PS51006">
    <property type="entry name" value="PABS_2"/>
    <property type="match status" value="1"/>
</dbReference>
<feature type="active site" description="Proton acceptor" evidence="4 5">
    <location>
        <position position="398"/>
    </location>
</feature>
<dbReference type="EMBL" id="NTFS01000283">
    <property type="protein sequence ID" value="PAX52106.1"/>
    <property type="molecule type" value="Genomic_DNA"/>
</dbReference>
<comment type="caution">
    <text evidence="4">Lacks conserved residue(s) required for the propagation of feature annotation.</text>
</comment>
<accession>A0A2A2TEM8</accession>
<dbReference type="CDD" id="cd02440">
    <property type="entry name" value="AdoMet_MTases"/>
    <property type="match status" value="1"/>
</dbReference>
<feature type="binding site" evidence="4">
    <location>
        <position position="272"/>
    </location>
    <ligand>
        <name>S-methyl-5'-thioadenosine</name>
        <dbReference type="ChEBI" id="CHEBI:17509"/>
    </ligand>
</feature>
<evidence type="ECO:0000256" key="5">
    <source>
        <dbReference type="PROSITE-ProRule" id="PRU00354"/>
    </source>
</evidence>
<organism evidence="7 8">
    <name type="scientific">Brunnivagina elsteri CCALA 953</name>
    <dbReference type="NCBI Taxonomy" id="987040"/>
    <lineage>
        <taxon>Bacteria</taxon>
        <taxon>Bacillati</taxon>
        <taxon>Cyanobacteriota</taxon>
        <taxon>Cyanophyceae</taxon>
        <taxon>Nostocales</taxon>
        <taxon>Calotrichaceae</taxon>
        <taxon>Brunnivagina</taxon>
    </lineage>
</organism>
<keyword evidence="4" id="KW-1003">Cell membrane</keyword>
<dbReference type="AlphaFoldDB" id="A0A2A2TEM8"/>
<dbReference type="InterPro" id="IPR030374">
    <property type="entry name" value="PABS"/>
</dbReference>